<proteinExistence type="predicted"/>
<protein>
    <submittedName>
        <fullName evidence="2">ABC transporter permease</fullName>
    </submittedName>
</protein>
<feature type="transmembrane region" description="Helical" evidence="1">
    <location>
        <begin position="242"/>
        <end position="264"/>
    </location>
</feature>
<feature type="transmembrane region" description="Helical" evidence="1">
    <location>
        <begin position="155"/>
        <end position="175"/>
    </location>
</feature>
<dbReference type="Pfam" id="PF06182">
    <property type="entry name" value="ABC2_membrane_6"/>
    <property type="match status" value="1"/>
</dbReference>
<evidence type="ECO:0000256" key="1">
    <source>
        <dbReference type="SAM" id="Phobius"/>
    </source>
</evidence>
<dbReference type="PANTHER" id="PTHR36832:SF1">
    <property type="entry name" value="SLR1174 PROTEIN"/>
    <property type="match status" value="1"/>
</dbReference>
<dbReference type="AlphaFoldDB" id="A0A3A3GP92"/>
<accession>A0A3A3GP92</accession>
<dbReference type="Proteomes" id="UP000266177">
    <property type="component" value="Unassembled WGS sequence"/>
</dbReference>
<keyword evidence="1" id="KW-0812">Transmembrane</keyword>
<evidence type="ECO:0000313" key="2">
    <source>
        <dbReference type="EMBL" id="RJG26170.1"/>
    </source>
</evidence>
<keyword evidence="1" id="KW-1133">Transmembrane helix</keyword>
<name>A0A3A3GP92_PANTH</name>
<dbReference type="RefSeq" id="WP_119791257.1">
    <property type="nucleotide sequence ID" value="NZ_QYZD01000002.1"/>
</dbReference>
<keyword evidence="1" id="KW-0472">Membrane</keyword>
<comment type="caution">
    <text evidence="2">The sequence shown here is derived from an EMBL/GenBank/DDBJ whole genome shotgun (WGS) entry which is preliminary data.</text>
</comment>
<gene>
    <name evidence="2" type="ORF">DQX05_04585</name>
</gene>
<organism evidence="2 3">
    <name type="scientific">Paenibacillus thiaminolyticus</name>
    <name type="common">Bacillus thiaminolyticus</name>
    <dbReference type="NCBI Taxonomy" id="49283"/>
    <lineage>
        <taxon>Bacteria</taxon>
        <taxon>Bacillati</taxon>
        <taxon>Bacillota</taxon>
        <taxon>Bacilli</taxon>
        <taxon>Bacillales</taxon>
        <taxon>Paenibacillaceae</taxon>
        <taxon>Paenibacillus</taxon>
    </lineage>
</organism>
<reference evidence="2 3" key="1">
    <citation type="submission" date="2018-09" db="EMBL/GenBank/DDBJ databases">
        <title>Paenibacillus SK2017-BO5.</title>
        <authorList>
            <person name="Piskunova J.V."/>
            <person name="Dubiley S.A."/>
            <person name="Severinov K.V."/>
        </authorList>
    </citation>
    <scope>NUCLEOTIDE SEQUENCE [LARGE SCALE GENOMIC DNA]</scope>
    <source>
        <strain evidence="2 3">BO5</strain>
    </source>
</reference>
<dbReference type="OrthoDB" id="8582979at2"/>
<dbReference type="InterPro" id="IPR010390">
    <property type="entry name" value="ABC-2_transporter-like"/>
</dbReference>
<feature type="transmembrane region" description="Helical" evidence="1">
    <location>
        <begin position="181"/>
        <end position="204"/>
    </location>
</feature>
<dbReference type="PANTHER" id="PTHR36832">
    <property type="entry name" value="SLR1174 PROTEIN-RELATED"/>
    <property type="match status" value="1"/>
</dbReference>
<feature type="transmembrane region" description="Helical" evidence="1">
    <location>
        <begin position="125"/>
        <end position="143"/>
    </location>
</feature>
<evidence type="ECO:0000313" key="3">
    <source>
        <dbReference type="Proteomes" id="UP000266177"/>
    </source>
</evidence>
<dbReference type="EMBL" id="QYZD01000002">
    <property type="protein sequence ID" value="RJG26170.1"/>
    <property type="molecule type" value="Genomic_DNA"/>
</dbReference>
<sequence>MTKRRSRFFNRCKPRKYYNPFAMTIQATFQYRMNMLLMMLFSLVPLVAIISLWHALFAEREMIGGYTLEMMITYLLVAKVLELVLLPEIHWSIQDEISSGGLSKYLIKPFSYIGYWFANNLGTKLVQVAIAAVPLSLIILLNLESFQAPDWQHVLPFLLASAAALVLYFMIYYSLSLLSLYFVEISSFFFTVDIIIELLAGTLIPLDLLPSPFNTVVQWLPFGYLINFPVNIYLGYIPVSEMWQGIGIQAIWCVLFYSLGRLLWKRGLTKYESVGA</sequence>
<feature type="transmembrane region" description="Helical" evidence="1">
    <location>
        <begin position="216"/>
        <end position="236"/>
    </location>
</feature>